<dbReference type="GO" id="GO:0003677">
    <property type="term" value="F:DNA binding"/>
    <property type="evidence" value="ECO:0007669"/>
    <property type="project" value="InterPro"/>
</dbReference>
<dbReference type="PANTHER" id="PTHR12708">
    <property type="entry name" value="DNA POLYMERASE EPSILON SUBUNIT B"/>
    <property type="match status" value="1"/>
</dbReference>
<dbReference type="Proteomes" id="UP000271098">
    <property type="component" value="Unassembled WGS sequence"/>
</dbReference>
<protein>
    <submittedName>
        <fullName evidence="3">DNA polymerase II subunit 2</fullName>
    </submittedName>
</protein>
<evidence type="ECO:0000313" key="3">
    <source>
        <dbReference type="WBParaSite" id="GPUH_0000762201-mRNA-1"/>
    </source>
</evidence>
<dbReference type="AlphaFoldDB" id="A0A183DFX2"/>
<dbReference type="GO" id="GO:0006261">
    <property type="term" value="P:DNA-templated DNA replication"/>
    <property type="evidence" value="ECO:0007669"/>
    <property type="project" value="InterPro"/>
</dbReference>
<evidence type="ECO:0000313" key="1">
    <source>
        <dbReference type="EMBL" id="VDK58972.1"/>
    </source>
</evidence>
<gene>
    <name evidence="1" type="ORF">GPUH_LOCUS7608</name>
</gene>
<proteinExistence type="predicted"/>
<dbReference type="WBParaSite" id="GPUH_0000762201-mRNA-1">
    <property type="protein sequence ID" value="GPUH_0000762201-mRNA-1"/>
    <property type="gene ID" value="GPUH_0000762201"/>
</dbReference>
<name>A0A183DFX2_9BILA</name>
<keyword evidence="2" id="KW-1185">Reference proteome</keyword>
<reference evidence="1 2" key="2">
    <citation type="submission" date="2018-11" db="EMBL/GenBank/DDBJ databases">
        <authorList>
            <consortium name="Pathogen Informatics"/>
        </authorList>
    </citation>
    <scope>NUCLEOTIDE SEQUENCE [LARGE SCALE GENOMIC DNA]</scope>
</reference>
<evidence type="ECO:0000313" key="2">
    <source>
        <dbReference type="Proteomes" id="UP000271098"/>
    </source>
</evidence>
<dbReference type="GO" id="GO:0042276">
    <property type="term" value="P:error-prone translesion synthesis"/>
    <property type="evidence" value="ECO:0007669"/>
    <property type="project" value="TreeGrafter"/>
</dbReference>
<dbReference type="OrthoDB" id="10254730at2759"/>
<dbReference type="GO" id="GO:0008622">
    <property type="term" value="C:epsilon DNA polymerase complex"/>
    <property type="evidence" value="ECO:0007669"/>
    <property type="project" value="InterPro"/>
</dbReference>
<accession>A0A183DFX2</accession>
<sequence length="103" mass="11802">MLVSVQLFCYTIASAGHLSPLPLHISPVFWQMDCYLTLYPLPDLVIVADRFEDFHYEVDGTIFANPSSFARTDLEFYVYYPATRLIEECSANRNTIQSPQDSD</sequence>
<reference evidence="3" key="1">
    <citation type="submission" date="2016-06" db="UniProtKB">
        <authorList>
            <consortium name="WormBaseParasite"/>
        </authorList>
    </citation>
    <scope>IDENTIFICATION</scope>
</reference>
<organism evidence="3">
    <name type="scientific">Gongylonema pulchrum</name>
    <dbReference type="NCBI Taxonomy" id="637853"/>
    <lineage>
        <taxon>Eukaryota</taxon>
        <taxon>Metazoa</taxon>
        <taxon>Ecdysozoa</taxon>
        <taxon>Nematoda</taxon>
        <taxon>Chromadorea</taxon>
        <taxon>Rhabditida</taxon>
        <taxon>Spirurina</taxon>
        <taxon>Spiruromorpha</taxon>
        <taxon>Spiruroidea</taxon>
        <taxon>Gongylonematidae</taxon>
        <taxon>Gongylonema</taxon>
    </lineage>
</organism>
<dbReference type="EMBL" id="UYRT01020095">
    <property type="protein sequence ID" value="VDK58972.1"/>
    <property type="molecule type" value="Genomic_DNA"/>
</dbReference>
<dbReference type="PANTHER" id="PTHR12708:SF0">
    <property type="entry name" value="DNA POLYMERASE EPSILON SUBUNIT 2"/>
    <property type="match status" value="1"/>
</dbReference>
<dbReference type="InterPro" id="IPR016266">
    <property type="entry name" value="POLE2"/>
</dbReference>